<dbReference type="RefSeq" id="WP_091401347.1">
    <property type="nucleotide sequence ID" value="NZ_FNQY01000037.1"/>
</dbReference>
<dbReference type="NCBIfam" id="TIGR01783">
    <property type="entry name" value="TonB-siderophor"/>
    <property type="match status" value="1"/>
</dbReference>
<evidence type="ECO:0000256" key="1">
    <source>
        <dbReference type="ARBA" id="ARBA00004571"/>
    </source>
</evidence>
<feature type="domain" description="TonB-dependent receptor-like beta-barrel" evidence="17">
    <location>
        <begin position="373"/>
        <end position="770"/>
    </location>
</feature>
<dbReference type="InterPro" id="IPR010105">
    <property type="entry name" value="TonB_sidphr_rcpt"/>
</dbReference>
<evidence type="ECO:0000256" key="10">
    <source>
        <dbReference type="ARBA" id="ARBA00023077"/>
    </source>
</evidence>
<dbReference type="InterPro" id="IPR012910">
    <property type="entry name" value="Plug_dom"/>
</dbReference>
<keyword evidence="4 14" id="KW-1134">Transmembrane beta strand</keyword>
<evidence type="ECO:0000259" key="18">
    <source>
        <dbReference type="Pfam" id="PF07715"/>
    </source>
</evidence>
<evidence type="ECO:0000256" key="3">
    <source>
        <dbReference type="ARBA" id="ARBA00022448"/>
    </source>
</evidence>
<dbReference type="GO" id="GO:0030246">
    <property type="term" value="F:carbohydrate binding"/>
    <property type="evidence" value="ECO:0007669"/>
    <property type="project" value="InterPro"/>
</dbReference>
<dbReference type="InterPro" id="IPR037066">
    <property type="entry name" value="Plug_dom_sf"/>
</dbReference>
<dbReference type="SUPFAM" id="SSF56935">
    <property type="entry name" value="Porins"/>
    <property type="match status" value="1"/>
</dbReference>
<dbReference type="CDD" id="cd01347">
    <property type="entry name" value="ligand_gated_channel"/>
    <property type="match status" value="1"/>
</dbReference>
<evidence type="ECO:0000313" key="20">
    <source>
        <dbReference type="Proteomes" id="UP000199041"/>
    </source>
</evidence>
<dbReference type="PROSITE" id="PS52016">
    <property type="entry name" value="TONB_DEPENDENT_REC_3"/>
    <property type="match status" value="1"/>
</dbReference>
<evidence type="ECO:0000259" key="17">
    <source>
        <dbReference type="Pfam" id="PF00593"/>
    </source>
</evidence>
<evidence type="ECO:0000256" key="12">
    <source>
        <dbReference type="ARBA" id="ARBA00023170"/>
    </source>
</evidence>
<sequence length="796" mass="87137">MRQKTILSVPILLSLFFCLYQNIGSAQQNTGSHIPGYGSVKGQVTTSGGDPAAAVTVSIKKLDRHTITDASGNFSFSKVPVGDYVLEISVVGYQTASRELSVKKGEATTALIGLELSASELEHVTVIGSVANKFVTKQSEYIARLPLKNLENPQVYHTVGRIVMDEQLSVERTDIYRNIPGAVPNFSAGGSQGLSLRGFSGTVGMRNGMATSAIVPLNPIILERVEAIKGPSGTLFGSNRNTSFGGVFNYVTKKPYDHFGGEVSLTGGSFNFVRVTADVNAPVSADKKLLFRLNTGFQSAGSFQDQGYNKNFTIAPALRYQLSDRATLDLEAELTRGNYTTTAISISSAALSSLSARNFKELRLPYKTSLINNGVDVSNGINNVQARLTYKISPAWRSETNYLYSEGFYNHLLWTTLNFLTDSTIARAMRNQTPETFGNIEMQQNFIGDFLIGTLRNRVVIGLDYNHNYYELNRAVFTFDTVNLNHATPAMSPQEISERSLAKGFSATTNSADNYSIYISDVLNFTDQLAAMLSVRGDRYSTRGAYSIATGKYAGGYHQNAVSPKFGLVYQVIKDQVSLFANYMNGFANLAPAVQPDGSILKLKPQYANQFEGGVKIDALHHRLNATLNYYRIDVTNSVRQEIRDNQAFSVQDGTQLSRGFEAELIANPLNGLNINAGYAYNKNTYEKATAALQGKTLPASPKHVGNLWASYFLTRGAIKGFGLGLGANYVSDSWFEPTNNFAVPAYTLLSAALYYDHPKYRITIKGNNLLDQKYWNATGMAQKPINFLASIAVKL</sequence>
<protein>
    <submittedName>
        <fullName evidence="19">Iron complex outermembrane recepter protein</fullName>
    </submittedName>
</protein>
<dbReference type="GO" id="GO:0015891">
    <property type="term" value="P:siderophore transport"/>
    <property type="evidence" value="ECO:0007669"/>
    <property type="project" value="InterPro"/>
</dbReference>
<dbReference type="Gene3D" id="2.170.130.10">
    <property type="entry name" value="TonB-dependent receptor, plug domain"/>
    <property type="match status" value="1"/>
</dbReference>
<feature type="signal peptide" evidence="16">
    <location>
        <begin position="1"/>
        <end position="26"/>
    </location>
</feature>
<organism evidence="19 20">
    <name type="scientific">Arachidicoccus rhizosphaerae</name>
    <dbReference type="NCBI Taxonomy" id="551991"/>
    <lineage>
        <taxon>Bacteria</taxon>
        <taxon>Pseudomonadati</taxon>
        <taxon>Bacteroidota</taxon>
        <taxon>Chitinophagia</taxon>
        <taxon>Chitinophagales</taxon>
        <taxon>Chitinophagaceae</taxon>
        <taxon>Arachidicoccus</taxon>
    </lineage>
</organism>
<keyword evidence="13 14" id="KW-0998">Cell outer membrane</keyword>
<reference evidence="19 20" key="1">
    <citation type="submission" date="2016-10" db="EMBL/GenBank/DDBJ databases">
        <authorList>
            <person name="de Groot N.N."/>
        </authorList>
    </citation>
    <scope>NUCLEOTIDE SEQUENCE [LARGE SCALE GENOMIC DNA]</scope>
    <source>
        <strain evidence="19 20">Vu-144</strain>
    </source>
</reference>
<keyword evidence="10 15" id="KW-0798">TonB box</keyword>
<accession>A0A1H4CV43</accession>
<comment type="subcellular location">
    <subcellularLocation>
        <location evidence="1 14">Cell outer membrane</location>
        <topology evidence="1 14">Multi-pass membrane protein</topology>
    </subcellularLocation>
</comment>
<keyword evidence="3 14" id="KW-0813">Transport</keyword>
<dbReference type="AlphaFoldDB" id="A0A1H4CV43"/>
<name>A0A1H4CV43_9BACT</name>
<dbReference type="Gene3D" id="2.60.40.1120">
    <property type="entry name" value="Carboxypeptidase-like, regulatory domain"/>
    <property type="match status" value="1"/>
</dbReference>
<evidence type="ECO:0000313" key="19">
    <source>
        <dbReference type="EMBL" id="SEA64280.1"/>
    </source>
</evidence>
<dbReference type="GO" id="GO:0015344">
    <property type="term" value="F:siderophore uptake transmembrane transporter activity"/>
    <property type="evidence" value="ECO:0007669"/>
    <property type="project" value="TreeGrafter"/>
</dbReference>
<dbReference type="Pfam" id="PF00593">
    <property type="entry name" value="TonB_dep_Rec_b-barrel"/>
    <property type="match status" value="1"/>
</dbReference>
<evidence type="ECO:0000256" key="15">
    <source>
        <dbReference type="RuleBase" id="RU003357"/>
    </source>
</evidence>
<proteinExistence type="inferred from homology"/>
<dbReference type="EMBL" id="FNQY01000037">
    <property type="protein sequence ID" value="SEA64280.1"/>
    <property type="molecule type" value="Genomic_DNA"/>
</dbReference>
<evidence type="ECO:0000256" key="16">
    <source>
        <dbReference type="SAM" id="SignalP"/>
    </source>
</evidence>
<keyword evidence="7 16" id="KW-0732">Signal</keyword>
<evidence type="ECO:0000256" key="14">
    <source>
        <dbReference type="PROSITE-ProRule" id="PRU01360"/>
    </source>
</evidence>
<keyword evidence="8" id="KW-0408">Iron</keyword>
<dbReference type="PANTHER" id="PTHR32552:SF68">
    <property type="entry name" value="FERRICHROME OUTER MEMBRANE TRANSPORTER_PHAGE RECEPTOR"/>
    <property type="match status" value="1"/>
</dbReference>
<feature type="domain" description="TonB-dependent receptor plug" evidence="18">
    <location>
        <begin position="151"/>
        <end position="239"/>
    </location>
</feature>
<comment type="similarity">
    <text evidence="2 14 15">Belongs to the TonB-dependent receptor family.</text>
</comment>
<dbReference type="InterPro" id="IPR013784">
    <property type="entry name" value="Carb-bd-like_fold"/>
</dbReference>
<keyword evidence="9" id="KW-0406">Ion transport</keyword>
<dbReference type="GO" id="GO:0038023">
    <property type="term" value="F:signaling receptor activity"/>
    <property type="evidence" value="ECO:0007669"/>
    <property type="project" value="InterPro"/>
</dbReference>
<keyword evidence="5" id="KW-0410">Iron transport</keyword>
<keyword evidence="11 14" id="KW-0472">Membrane</keyword>
<gene>
    <name evidence="19" type="ORF">SAMN05192529_13723</name>
</gene>
<dbReference type="STRING" id="551991.SAMN05192529_13723"/>
<dbReference type="Proteomes" id="UP000199041">
    <property type="component" value="Unassembled WGS sequence"/>
</dbReference>
<evidence type="ECO:0000256" key="11">
    <source>
        <dbReference type="ARBA" id="ARBA00023136"/>
    </source>
</evidence>
<evidence type="ECO:0000256" key="13">
    <source>
        <dbReference type="ARBA" id="ARBA00023237"/>
    </source>
</evidence>
<dbReference type="OrthoDB" id="9758472at2"/>
<evidence type="ECO:0000256" key="7">
    <source>
        <dbReference type="ARBA" id="ARBA00022729"/>
    </source>
</evidence>
<evidence type="ECO:0000256" key="5">
    <source>
        <dbReference type="ARBA" id="ARBA00022496"/>
    </source>
</evidence>
<keyword evidence="12" id="KW-0675">Receptor</keyword>
<dbReference type="Pfam" id="PF07715">
    <property type="entry name" value="Plug"/>
    <property type="match status" value="1"/>
</dbReference>
<dbReference type="Gene3D" id="2.40.170.20">
    <property type="entry name" value="TonB-dependent receptor, beta-barrel domain"/>
    <property type="match status" value="1"/>
</dbReference>
<keyword evidence="20" id="KW-1185">Reference proteome</keyword>
<evidence type="ECO:0000256" key="2">
    <source>
        <dbReference type="ARBA" id="ARBA00009810"/>
    </source>
</evidence>
<evidence type="ECO:0000256" key="4">
    <source>
        <dbReference type="ARBA" id="ARBA00022452"/>
    </source>
</evidence>
<dbReference type="PANTHER" id="PTHR32552">
    <property type="entry name" value="FERRICHROME IRON RECEPTOR-RELATED"/>
    <property type="match status" value="1"/>
</dbReference>
<dbReference type="Pfam" id="PF13715">
    <property type="entry name" value="CarbopepD_reg_2"/>
    <property type="match status" value="1"/>
</dbReference>
<evidence type="ECO:0000256" key="8">
    <source>
        <dbReference type="ARBA" id="ARBA00023004"/>
    </source>
</evidence>
<dbReference type="InterPro" id="IPR036942">
    <property type="entry name" value="Beta-barrel_TonB_sf"/>
</dbReference>
<dbReference type="InterPro" id="IPR039426">
    <property type="entry name" value="TonB-dep_rcpt-like"/>
</dbReference>
<dbReference type="InterPro" id="IPR000531">
    <property type="entry name" value="Beta-barrel_TonB"/>
</dbReference>
<keyword evidence="6 14" id="KW-0812">Transmembrane</keyword>
<feature type="chain" id="PRO_5011610337" evidence="16">
    <location>
        <begin position="27"/>
        <end position="796"/>
    </location>
</feature>
<evidence type="ECO:0000256" key="9">
    <source>
        <dbReference type="ARBA" id="ARBA00023065"/>
    </source>
</evidence>
<evidence type="ECO:0000256" key="6">
    <source>
        <dbReference type="ARBA" id="ARBA00022692"/>
    </source>
</evidence>
<dbReference type="SUPFAM" id="SSF49452">
    <property type="entry name" value="Starch-binding domain-like"/>
    <property type="match status" value="1"/>
</dbReference>
<dbReference type="GO" id="GO:0009279">
    <property type="term" value="C:cell outer membrane"/>
    <property type="evidence" value="ECO:0007669"/>
    <property type="project" value="UniProtKB-SubCell"/>
</dbReference>